<dbReference type="Proteomes" id="UP000533598">
    <property type="component" value="Unassembled WGS sequence"/>
</dbReference>
<dbReference type="PANTHER" id="PTHR43005:SF1">
    <property type="entry name" value="SPERMIDINE_PUTRESCINE TRANSPORT SYSTEM PERMEASE PROTEIN"/>
    <property type="match status" value="1"/>
</dbReference>
<keyword evidence="10" id="KW-1185">Reference proteome</keyword>
<keyword evidence="2 7" id="KW-0813">Transport</keyword>
<comment type="subcellular location">
    <subcellularLocation>
        <location evidence="1 7">Cell membrane</location>
        <topology evidence="1 7">Multi-pass membrane protein</topology>
    </subcellularLocation>
</comment>
<feature type="transmembrane region" description="Helical" evidence="7">
    <location>
        <begin position="173"/>
        <end position="192"/>
    </location>
</feature>
<accession>A0A7W7G0G6</accession>
<dbReference type="CDD" id="cd06261">
    <property type="entry name" value="TM_PBP2"/>
    <property type="match status" value="1"/>
</dbReference>
<dbReference type="PROSITE" id="PS50928">
    <property type="entry name" value="ABC_TM1"/>
    <property type="match status" value="1"/>
</dbReference>
<protein>
    <submittedName>
        <fullName evidence="9">Multiple sugar transport system permease protein</fullName>
    </submittedName>
</protein>
<keyword evidence="4 7" id="KW-0812">Transmembrane</keyword>
<keyword evidence="9" id="KW-0762">Sugar transport</keyword>
<feature type="transmembrane region" description="Helical" evidence="7">
    <location>
        <begin position="117"/>
        <end position="137"/>
    </location>
</feature>
<evidence type="ECO:0000256" key="6">
    <source>
        <dbReference type="ARBA" id="ARBA00023136"/>
    </source>
</evidence>
<name>A0A7W7G0G6_9PSEU</name>
<evidence type="ECO:0000313" key="9">
    <source>
        <dbReference type="EMBL" id="MBB4682254.1"/>
    </source>
</evidence>
<feature type="transmembrane region" description="Helical" evidence="7">
    <location>
        <begin position="213"/>
        <end position="238"/>
    </location>
</feature>
<evidence type="ECO:0000256" key="3">
    <source>
        <dbReference type="ARBA" id="ARBA00022475"/>
    </source>
</evidence>
<comment type="similarity">
    <text evidence="7">Belongs to the binding-protein-dependent transport system permease family.</text>
</comment>
<evidence type="ECO:0000259" key="8">
    <source>
        <dbReference type="PROSITE" id="PS50928"/>
    </source>
</evidence>
<gene>
    <name evidence="9" type="ORF">HNR67_008372</name>
</gene>
<organism evidence="9 10">
    <name type="scientific">Crossiella cryophila</name>
    <dbReference type="NCBI Taxonomy" id="43355"/>
    <lineage>
        <taxon>Bacteria</taxon>
        <taxon>Bacillati</taxon>
        <taxon>Actinomycetota</taxon>
        <taxon>Actinomycetes</taxon>
        <taxon>Pseudonocardiales</taxon>
        <taxon>Pseudonocardiaceae</taxon>
        <taxon>Crossiella</taxon>
    </lineage>
</organism>
<comment type="caution">
    <text evidence="9">The sequence shown here is derived from an EMBL/GenBank/DDBJ whole genome shotgun (WGS) entry which is preliminary data.</text>
</comment>
<dbReference type="SUPFAM" id="SSF161098">
    <property type="entry name" value="MetI-like"/>
    <property type="match status" value="1"/>
</dbReference>
<evidence type="ECO:0000313" key="10">
    <source>
        <dbReference type="Proteomes" id="UP000533598"/>
    </source>
</evidence>
<proteinExistence type="inferred from homology"/>
<keyword evidence="3" id="KW-1003">Cell membrane</keyword>
<dbReference type="GO" id="GO:0005886">
    <property type="term" value="C:plasma membrane"/>
    <property type="evidence" value="ECO:0007669"/>
    <property type="project" value="UniProtKB-SubCell"/>
</dbReference>
<dbReference type="Gene3D" id="1.10.3720.10">
    <property type="entry name" value="MetI-like"/>
    <property type="match status" value="1"/>
</dbReference>
<feature type="transmembrane region" description="Helical" evidence="7">
    <location>
        <begin position="278"/>
        <end position="297"/>
    </location>
</feature>
<evidence type="ECO:0000256" key="5">
    <source>
        <dbReference type="ARBA" id="ARBA00022989"/>
    </source>
</evidence>
<dbReference type="Pfam" id="PF00528">
    <property type="entry name" value="BPD_transp_1"/>
    <property type="match status" value="1"/>
</dbReference>
<evidence type="ECO:0000256" key="7">
    <source>
        <dbReference type="RuleBase" id="RU363032"/>
    </source>
</evidence>
<dbReference type="EMBL" id="JACHMH010000001">
    <property type="protein sequence ID" value="MBB4682254.1"/>
    <property type="molecule type" value="Genomic_DNA"/>
</dbReference>
<dbReference type="GO" id="GO:0055085">
    <property type="term" value="P:transmembrane transport"/>
    <property type="evidence" value="ECO:0007669"/>
    <property type="project" value="InterPro"/>
</dbReference>
<dbReference type="AlphaFoldDB" id="A0A7W7G0G6"/>
<feature type="transmembrane region" description="Helical" evidence="7">
    <location>
        <begin position="18"/>
        <end position="38"/>
    </location>
</feature>
<dbReference type="InterPro" id="IPR000515">
    <property type="entry name" value="MetI-like"/>
</dbReference>
<keyword evidence="6 7" id="KW-0472">Membrane</keyword>
<dbReference type="PANTHER" id="PTHR43005">
    <property type="entry name" value="BLR7065 PROTEIN"/>
    <property type="match status" value="1"/>
</dbReference>
<evidence type="ECO:0000256" key="2">
    <source>
        <dbReference type="ARBA" id="ARBA00022448"/>
    </source>
</evidence>
<evidence type="ECO:0000256" key="4">
    <source>
        <dbReference type="ARBA" id="ARBA00022692"/>
    </source>
</evidence>
<keyword evidence="5 7" id="KW-1133">Transmembrane helix</keyword>
<feature type="domain" description="ABC transmembrane type-1" evidence="8">
    <location>
        <begin position="80"/>
        <end position="294"/>
    </location>
</feature>
<dbReference type="InterPro" id="IPR035906">
    <property type="entry name" value="MetI-like_sf"/>
</dbReference>
<sequence>MSTDTAPRPTFVLRRNRGLFITACLAPALLLVGVFTYYPMIRGGVISFQNYTLFDLSDTGFIGWGNFEKVLAEPGFWTALANTGIWVLFSLTGQFVLGFGLALLLQKAFRGRGLYQALVFFPWAMSGFLIGLIWRWMFNAEFGVVNDLLLRMGIVDAPIAFLASPEWAQTGQIIANVWYGVTFFSIMILAALQSVPQELHEAARLDGASYAQALWRVVIPFIRPTLVLVVLLRVIWILNFPDIIYAMTDGGPAGKTHIITTYMINKIIGAQDYGQASAVGLIVLVLLFAFTVFYLAATRLEKSRDF</sequence>
<feature type="transmembrane region" description="Helical" evidence="7">
    <location>
        <begin position="85"/>
        <end position="105"/>
    </location>
</feature>
<reference evidence="9 10" key="1">
    <citation type="submission" date="2020-08" db="EMBL/GenBank/DDBJ databases">
        <title>Sequencing the genomes of 1000 actinobacteria strains.</title>
        <authorList>
            <person name="Klenk H.-P."/>
        </authorList>
    </citation>
    <scope>NUCLEOTIDE SEQUENCE [LARGE SCALE GENOMIC DNA]</scope>
    <source>
        <strain evidence="9 10">DSM 44230</strain>
    </source>
</reference>
<evidence type="ECO:0000256" key="1">
    <source>
        <dbReference type="ARBA" id="ARBA00004651"/>
    </source>
</evidence>
<dbReference type="RefSeq" id="WP_185009407.1">
    <property type="nucleotide sequence ID" value="NZ_BAAAUI010000007.1"/>
</dbReference>